<evidence type="ECO:0000256" key="4">
    <source>
        <dbReference type="ARBA" id="ARBA00022801"/>
    </source>
</evidence>
<dbReference type="PROSITE" id="PS50175">
    <property type="entry name" value="ASP_PROT_RETROV"/>
    <property type="match status" value="1"/>
</dbReference>
<comment type="caution">
    <text evidence="8">The sequence shown here is derived from an EMBL/GenBank/DDBJ whole genome shotgun (WGS) entry which is preliminary data.</text>
</comment>
<keyword evidence="6" id="KW-0966">Cell projection</keyword>
<keyword evidence="4" id="KW-0378">Hydrolase</keyword>
<evidence type="ECO:0000256" key="6">
    <source>
        <dbReference type="ARBA" id="ARBA00023273"/>
    </source>
</evidence>
<dbReference type="InterPro" id="IPR001995">
    <property type="entry name" value="Peptidase_A2_cat"/>
</dbReference>
<accession>A0A218U7H4</accession>
<evidence type="ECO:0000256" key="3">
    <source>
        <dbReference type="ARBA" id="ARBA00022490"/>
    </source>
</evidence>
<protein>
    <submittedName>
        <fullName evidence="8">Hydrocephalus-inducing</fullName>
    </submittedName>
</protein>
<dbReference type="InterPro" id="IPR021109">
    <property type="entry name" value="Peptidase_aspartic_dom_sf"/>
</dbReference>
<evidence type="ECO:0000313" key="8">
    <source>
        <dbReference type="EMBL" id="OWK49687.1"/>
    </source>
</evidence>
<comment type="subcellular location">
    <subcellularLocation>
        <location evidence="1">Cell projection</location>
        <location evidence="1">Cilium</location>
    </subcellularLocation>
    <subcellularLocation>
        <location evidence="2">Cytoplasm</location>
    </subcellularLocation>
</comment>
<dbReference type="GO" id="GO:0004190">
    <property type="term" value="F:aspartic-type endopeptidase activity"/>
    <property type="evidence" value="ECO:0007669"/>
    <property type="project" value="InterPro"/>
</dbReference>
<gene>
    <name evidence="8" type="primary">HYDIN_1</name>
    <name evidence="8" type="ORF">RLOC_00012889</name>
</gene>
<dbReference type="GO" id="GO:0006508">
    <property type="term" value="P:proteolysis"/>
    <property type="evidence" value="ECO:0007669"/>
    <property type="project" value="InterPro"/>
</dbReference>
<dbReference type="InterPro" id="IPR018061">
    <property type="entry name" value="Retropepsins"/>
</dbReference>
<evidence type="ECO:0000256" key="5">
    <source>
        <dbReference type="ARBA" id="ARBA00023069"/>
    </source>
</evidence>
<evidence type="ECO:0000313" key="9">
    <source>
        <dbReference type="Proteomes" id="UP000197619"/>
    </source>
</evidence>
<dbReference type="GO" id="GO:0005930">
    <property type="term" value="C:axoneme"/>
    <property type="evidence" value="ECO:0007669"/>
    <property type="project" value="TreeGrafter"/>
</dbReference>
<keyword evidence="9" id="KW-1185">Reference proteome</keyword>
<dbReference type="InterPro" id="IPR033305">
    <property type="entry name" value="Hydin-like"/>
</dbReference>
<dbReference type="EMBL" id="MUZQ01000755">
    <property type="protein sequence ID" value="OWK49687.1"/>
    <property type="molecule type" value="Genomic_DNA"/>
</dbReference>
<dbReference type="SUPFAM" id="SSF50630">
    <property type="entry name" value="Acid proteases"/>
    <property type="match status" value="1"/>
</dbReference>
<dbReference type="SUPFAM" id="SSF49354">
    <property type="entry name" value="PapD-like"/>
    <property type="match status" value="1"/>
</dbReference>
<evidence type="ECO:0000256" key="2">
    <source>
        <dbReference type="ARBA" id="ARBA00004496"/>
    </source>
</evidence>
<evidence type="ECO:0000259" key="7">
    <source>
        <dbReference type="PROSITE" id="PS50175"/>
    </source>
</evidence>
<dbReference type="GO" id="GO:0003341">
    <property type="term" value="P:cilium movement"/>
    <property type="evidence" value="ECO:0007669"/>
    <property type="project" value="TreeGrafter"/>
</dbReference>
<dbReference type="AlphaFoldDB" id="A0A218U7H4"/>
<dbReference type="Gene3D" id="2.60.40.10">
    <property type="entry name" value="Immunoglobulins"/>
    <property type="match status" value="3"/>
</dbReference>
<dbReference type="Gene3D" id="2.40.70.10">
    <property type="entry name" value="Acid Proteases"/>
    <property type="match status" value="1"/>
</dbReference>
<sequence length="879" mass="97156">MVGSITSEEGRDDYLQCPPEDISLDLTHRIMADKPAYMREDVDFIPTAWLGRDPNQPKPILNIVSGFSPYRLALTEALHLRDSDWHSIAVDTEDPGTWRNLHSKYIVLGDTKFTPLEVTIAPSLTSRNTEQLAVWLHCSHPPVFLPKGQIIAQAIPASGPPAHPEDLWKKSAKKSYQVCQAQVIEKERPKLSCYMRKDREYKHLSSLLDTGADVTVIPARNWPSLWELQNVAGKIQGLAQYKAQPKGLSSVPSKQNLLQVSPPEVVFQGFVAHEVSEMVVSLMNKDKLSSVPSKQNLLQVSPPEVVFQGFVAHEVSEMVVSLMNKDKLTVKAQGLSPLHFMLESLFITGTGTAGSTALLPLAKMLDPEGIWVHPQELRACGSTAESAFGKGVKEGFTRAQTGLLLSCFHEWQNNCFMSFLQLPEVVKVSMESSPYFQLAGSNDAYRVVTPGVPAPVRIRFTPGKGKDYSHELICTTARERIVVPIRAIGAQATLEFPDQLDFSECPVKHSSQKTLLVRNVSNRAVHYQLSTQSPFSVDPATGTVGAGDTVQVTVGFHALTTGDYSGSLCCNTGEGSTHTELHAEAVELNIGLSTNFVAVETTFITMSNHKTMFIENRSNVTAHFQWKAFPTEEGENREKRRPSATGRLSRQNFFFRVICLTLWSQDSYLFCQDTWVEMSQENLTEEETSESEMSSCEEHTALLSNTVLEEIAKVQQDPMLFSDDIFFIEPVEGEIGPNCSAEIKVTFKPIEALEYRSVAYCNISGCESRLPLRLRGHGKGPLVELNCRTLNLGNVSVNTPYVHEVQLINLGAIDAPFTYISSNANVGCYFKFAPKEGIIAPGGTQTIQVSFSATVLGTFKEEFQFSVAGSHRSALLTIK</sequence>
<dbReference type="Proteomes" id="UP000197619">
    <property type="component" value="Unassembled WGS sequence"/>
</dbReference>
<dbReference type="InterPro" id="IPR013783">
    <property type="entry name" value="Ig-like_fold"/>
</dbReference>
<proteinExistence type="predicted"/>
<reference evidence="8 9" key="1">
    <citation type="submission" date="2017-05" db="EMBL/GenBank/DDBJ databases">
        <title>Genome of assembly of the Bengalese finch, Lonchura striata domestica.</title>
        <authorList>
            <person name="Colquitt B.M."/>
            <person name="Brainard M.S."/>
        </authorList>
    </citation>
    <scope>NUCLEOTIDE SEQUENCE [LARGE SCALE GENOMIC DNA]</scope>
    <source>
        <strain evidence="8">White83orange57</strain>
    </source>
</reference>
<evidence type="ECO:0000256" key="1">
    <source>
        <dbReference type="ARBA" id="ARBA00004138"/>
    </source>
</evidence>
<dbReference type="Pfam" id="PF00077">
    <property type="entry name" value="RVP"/>
    <property type="match status" value="1"/>
</dbReference>
<keyword evidence="3" id="KW-0963">Cytoplasm</keyword>
<dbReference type="PANTHER" id="PTHR23053:SF0">
    <property type="entry name" value="HYDROCEPHALUS-INDUCING PROTEIN HOMOLOG"/>
    <property type="match status" value="1"/>
</dbReference>
<name>A0A218U7H4_9PASE</name>
<organism evidence="8 9">
    <name type="scientific">Lonchura striata</name>
    <name type="common">white-rumped munia</name>
    <dbReference type="NCBI Taxonomy" id="40157"/>
    <lineage>
        <taxon>Eukaryota</taxon>
        <taxon>Metazoa</taxon>
        <taxon>Chordata</taxon>
        <taxon>Craniata</taxon>
        <taxon>Vertebrata</taxon>
        <taxon>Euteleostomi</taxon>
        <taxon>Archelosauria</taxon>
        <taxon>Archosauria</taxon>
        <taxon>Dinosauria</taxon>
        <taxon>Saurischia</taxon>
        <taxon>Theropoda</taxon>
        <taxon>Coelurosauria</taxon>
        <taxon>Aves</taxon>
        <taxon>Neognathae</taxon>
        <taxon>Neoaves</taxon>
        <taxon>Telluraves</taxon>
        <taxon>Australaves</taxon>
        <taxon>Passeriformes</taxon>
        <taxon>Passeroidea</taxon>
        <taxon>Estrildidae</taxon>
        <taxon>Estrildinae</taxon>
        <taxon>Lonchura</taxon>
    </lineage>
</organism>
<keyword evidence="5" id="KW-0969">Cilium</keyword>
<dbReference type="Pfam" id="PF22544">
    <property type="entry name" value="HYDIN_VesB_CFA65-like_Ig"/>
    <property type="match status" value="2"/>
</dbReference>
<dbReference type="InterPro" id="IPR008962">
    <property type="entry name" value="PapD-like_sf"/>
</dbReference>
<dbReference type="InterPro" id="IPR053879">
    <property type="entry name" value="HYDIN_VesB_CFA65-like_Ig"/>
</dbReference>
<dbReference type="GO" id="GO:1904158">
    <property type="term" value="P:axonemal central apparatus assembly"/>
    <property type="evidence" value="ECO:0007669"/>
    <property type="project" value="TreeGrafter"/>
</dbReference>
<dbReference type="PANTHER" id="PTHR23053">
    <property type="entry name" value="DLEC1 DELETED IN LUNG AND ESOPHAGEAL CANCER 1"/>
    <property type="match status" value="1"/>
</dbReference>
<feature type="domain" description="Peptidase A2" evidence="7">
    <location>
        <begin position="204"/>
        <end position="238"/>
    </location>
</feature>